<feature type="region of interest" description="Disordered" evidence="4">
    <location>
        <begin position="362"/>
        <end position="384"/>
    </location>
</feature>
<feature type="compositionally biased region" description="Basic and acidic residues" evidence="4">
    <location>
        <begin position="362"/>
        <end position="371"/>
    </location>
</feature>
<evidence type="ECO:0000259" key="6">
    <source>
        <dbReference type="Pfam" id="PF01555"/>
    </source>
</evidence>
<name>A0A1Q2HQN2_9BACT</name>
<dbReference type="AlphaFoldDB" id="A0A1Q2HQN2"/>
<dbReference type="SUPFAM" id="SSF53335">
    <property type="entry name" value="S-adenosyl-L-methionine-dependent methyltransferases"/>
    <property type="match status" value="1"/>
</dbReference>
<dbReference type="Pfam" id="PF00565">
    <property type="entry name" value="SNase"/>
    <property type="match status" value="1"/>
</dbReference>
<protein>
    <recommendedName>
        <fullName evidence="3">Methyltransferase</fullName>
        <ecNumber evidence="3">2.1.1.-</ecNumber>
    </recommendedName>
</protein>
<dbReference type="InterPro" id="IPR016071">
    <property type="entry name" value="Staphylococal_nuclease_OB-fold"/>
</dbReference>
<feature type="domain" description="TNase-like" evidence="5">
    <location>
        <begin position="287"/>
        <end position="357"/>
    </location>
</feature>
<dbReference type="REBASE" id="211566">
    <property type="entry name" value="M.PbaD3ORF1461P"/>
</dbReference>
<dbReference type="InterPro" id="IPR002941">
    <property type="entry name" value="DNA_methylase_N4/N6"/>
</dbReference>
<dbReference type="EC" id="2.1.1.-" evidence="3"/>
<organism evidence="7 8">
    <name type="scientific">Sedimentisphaera cyanobacteriorum</name>
    <dbReference type="NCBI Taxonomy" id="1940790"/>
    <lineage>
        <taxon>Bacteria</taxon>
        <taxon>Pseudomonadati</taxon>
        <taxon>Planctomycetota</taxon>
        <taxon>Phycisphaerae</taxon>
        <taxon>Sedimentisphaerales</taxon>
        <taxon>Sedimentisphaeraceae</taxon>
        <taxon>Sedimentisphaera</taxon>
    </lineage>
</organism>
<dbReference type="Pfam" id="PF01555">
    <property type="entry name" value="N6_N4_Mtase"/>
    <property type="match status" value="1"/>
</dbReference>
<dbReference type="GO" id="GO:0003677">
    <property type="term" value="F:DNA binding"/>
    <property type="evidence" value="ECO:0007669"/>
    <property type="project" value="InterPro"/>
</dbReference>
<evidence type="ECO:0000256" key="4">
    <source>
        <dbReference type="SAM" id="MobiDB-lite"/>
    </source>
</evidence>
<dbReference type="GO" id="GO:0032259">
    <property type="term" value="P:methylation"/>
    <property type="evidence" value="ECO:0007669"/>
    <property type="project" value="UniProtKB-KW"/>
</dbReference>
<keyword evidence="2 7" id="KW-0808">Transferase</keyword>
<dbReference type="InterPro" id="IPR029063">
    <property type="entry name" value="SAM-dependent_MTases_sf"/>
</dbReference>
<dbReference type="Proteomes" id="UP000188273">
    <property type="component" value="Chromosome"/>
</dbReference>
<dbReference type="Gene3D" id="2.40.50.90">
    <property type="match status" value="1"/>
</dbReference>
<dbReference type="InterPro" id="IPR001091">
    <property type="entry name" value="RM_Methyltransferase"/>
</dbReference>
<feature type="domain" description="DNA methylase N-4/N-6" evidence="6">
    <location>
        <begin position="1"/>
        <end position="181"/>
    </location>
</feature>
<evidence type="ECO:0000256" key="3">
    <source>
        <dbReference type="RuleBase" id="RU362026"/>
    </source>
</evidence>
<gene>
    <name evidence="7" type="primary">hindIIIM</name>
    <name evidence="7" type="ORF">L21SP3_01461</name>
</gene>
<dbReference type="GO" id="GO:0008170">
    <property type="term" value="F:N-methyltransferase activity"/>
    <property type="evidence" value="ECO:0007669"/>
    <property type="project" value="InterPro"/>
</dbReference>
<sequence length="384" mass="44340">MCINIGDQFARAVYYGRYKVIPIRTEIIKFCETIGFDYMGAVIWQKKTTTNTTGGASLMGSYPYPKNGILSIDYEFILLFKKLGKPAKPTKEQKEKSKMTKEEWRSYFTGHWYFGGAKQDGHIAMFPEELPKRLIKMFSFVDETVLDPFLGSGTTTLAAQKLNRKSAGYEINPEFIPLIKKKLEIDKGKQFENSEVEFKVQQIEQPCCTNEIEKLPYKFEDSHRFDKKVDPKKLQFGSKLDSSRKDKKLEEGFYSVKEIISPNLVQLKNGLTVRLLGIKEKQGANGEAMEFLRLKTKGQKVFFKYDQEKYDQDSNLMVYLYLKNKTFVNAHLIKKGLAEAEKNGEYKEKSKFIKLEEGNGKRADFEQRDEPVSTEFQKECGSNI</sequence>
<keyword evidence="8" id="KW-1185">Reference proteome</keyword>
<keyword evidence="1 7" id="KW-0489">Methyltransferase</keyword>
<evidence type="ECO:0000313" key="8">
    <source>
        <dbReference type="Proteomes" id="UP000188273"/>
    </source>
</evidence>
<dbReference type="SUPFAM" id="SSF50199">
    <property type="entry name" value="Staphylococcal nuclease"/>
    <property type="match status" value="1"/>
</dbReference>
<accession>A0A1Q2HQN2</accession>
<dbReference type="InterPro" id="IPR035437">
    <property type="entry name" value="SNase_OB-fold_sf"/>
</dbReference>
<reference evidence="8" key="1">
    <citation type="submission" date="2017-02" db="EMBL/GenBank/DDBJ databases">
        <title>Comparative genomics and description of representatives of a novel lineage of planctomycetes thriving in anoxic sediments.</title>
        <authorList>
            <person name="Spring S."/>
            <person name="Bunk B."/>
            <person name="Sproer C."/>
            <person name="Klenk H.-P."/>
        </authorList>
    </citation>
    <scope>NUCLEOTIDE SEQUENCE [LARGE SCALE GENOMIC DNA]</scope>
    <source>
        <strain evidence="8">L21-RPul-D3</strain>
    </source>
</reference>
<dbReference type="Gene3D" id="3.40.50.150">
    <property type="entry name" value="Vaccinia Virus protein VP39"/>
    <property type="match status" value="1"/>
</dbReference>
<proteinExistence type="inferred from homology"/>
<evidence type="ECO:0000256" key="2">
    <source>
        <dbReference type="ARBA" id="ARBA00022679"/>
    </source>
</evidence>
<evidence type="ECO:0000313" key="7">
    <source>
        <dbReference type="EMBL" id="AQQ09651.1"/>
    </source>
</evidence>
<evidence type="ECO:0000256" key="1">
    <source>
        <dbReference type="ARBA" id="ARBA00022603"/>
    </source>
</evidence>
<dbReference type="KEGG" id="pbu:L21SP3_01461"/>
<dbReference type="STRING" id="1940790.L21SP3_01461"/>
<evidence type="ECO:0000259" key="5">
    <source>
        <dbReference type="Pfam" id="PF00565"/>
    </source>
</evidence>
<dbReference type="EMBL" id="CP019633">
    <property type="protein sequence ID" value="AQQ09651.1"/>
    <property type="molecule type" value="Genomic_DNA"/>
</dbReference>
<dbReference type="PRINTS" id="PR00508">
    <property type="entry name" value="S21N4MTFRASE"/>
</dbReference>
<comment type="similarity">
    <text evidence="3">Belongs to the N(4)/N(6)-methyltransferase family.</text>
</comment>